<evidence type="ECO:0000313" key="6">
    <source>
        <dbReference type="EMBL" id="OUT22065.1"/>
    </source>
</evidence>
<dbReference type="GO" id="GO:0003723">
    <property type="term" value="F:RNA binding"/>
    <property type="evidence" value="ECO:0007669"/>
    <property type="project" value="InterPro"/>
</dbReference>
<dbReference type="Proteomes" id="UP000195871">
    <property type="component" value="Unassembled WGS sequence"/>
</dbReference>
<protein>
    <recommendedName>
        <fullName evidence="5">Sm domain-containing protein</fullName>
    </recommendedName>
</protein>
<dbReference type="Pfam" id="PF01423">
    <property type="entry name" value="LSM"/>
    <property type="match status" value="1"/>
</dbReference>
<feature type="compositionally biased region" description="Basic and acidic residues" evidence="4">
    <location>
        <begin position="81"/>
        <end position="91"/>
    </location>
</feature>
<gene>
    <name evidence="6" type="ORF">CAS74_003053</name>
</gene>
<dbReference type="SUPFAM" id="SSF50182">
    <property type="entry name" value="Sm-like ribonucleoproteins"/>
    <property type="match status" value="1"/>
</dbReference>
<evidence type="ECO:0000259" key="5">
    <source>
        <dbReference type="PROSITE" id="PS52002"/>
    </source>
</evidence>
<dbReference type="GO" id="GO:0097525">
    <property type="term" value="C:spliceosomal snRNP complex"/>
    <property type="evidence" value="ECO:0007669"/>
    <property type="project" value="UniProtKB-ARBA"/>
</dbReference>
<dbReference type="SMART" id="SM00651">
    <property type="entry name" value="Sm"/>
    <property type="match status" value="1"/>
</dbReference>
<evidence type="ECO:0000313" key="7">
    <source>
        <dbReference type="Proteomes" id="UP000195871"/>
    </source>
</evidence>
<dbReference type="PROSITE" id="PS52002">
    <property type="entry name" value="SM"/>
    <property type="match status" value="1"/>
</dbReference>
<accession>A0A1Z8JN86</accession>
<feature type="region of interest" description="Disordered" evidence="4">
    <location>
        <begin position="81"/>
        <end position="101"/>
    </location>
</feature>
<evidence type="ECO:0000256" key="1">
    <source>
        <dbReference type="ARBA" id="ARBA00004123"/>
    </source>
</evidence>
<dbReference type="PANTHER" id="PTHR23338">
    <property type="entry name" value="SMALL NUCLEAR RIBONUCLEOPROTEIN SM"/>
    <property type="match status" value="1"/>
</dbReference>
<keyword evidence="3" id="KW-0687">Ribonucleoprotein</keyword>
<organism evidence="6 7">
    <name type="scientific">Pichia kudriavzevii</name>
    <name type="common">Yeast</name>
    <name type="synonym">Issatchenkia orientalis</name>
    <dbReference type="NCBI Taxonomy" id="4909"/>
    <lineage>
        <taxon>Eukaryota</taxon>
        <taxon>Fungi</taxon>
        <taxon>Dikarya</taxon>
        <taxon>Ascomycota</taxon>
        <taxon>Saccharomycotina</taxon>
        <taxon>Pichiomycetes</taxon>
        <taxon>Pichiales</taxon>
        <taxon>Pichiaceae</taxon>
        <taxon>Pichia</taxon>
    </lineage>
</organism>
<name>A0A1Z8JN86_PICKU</name>
<sequence>MLPLYLLNAVKGESIVVELKSGGIVNGTLENCDNYMNVTLTDACVSLVEDEPFHKIKHIYLRGTNIKLFKMGNEFIEKFKEQQQREKENHNRGNNNRQSTITGNTTITEEIEGEITMVVTGEV</sequence>
<dbReference type="VEuPathDB" id="FungiDB:C5L36_0E02000"/>
<dbReference type="EMBL" id="NHMM01000004">
    <property type="protein sequence ID" value="OUT22065.1"/>
    <property type="molecule type" value="Genomic_DNA"/>
</dbReference>
<feature type="domain" description="Sm" evidence="5">
    <location>
        <begin position="2"/>
        <end position="75"/>
    </location>
</feature>
<evidence type="ECO:0000256" key="3">
    <source>
        <dbReference type="ARBA" id="ARBA00023274"/>
    </source>
</evidence>
<comment type="caution">
    <text evidence="6">The sequence shown here is derived from an EMBL/GenBank/DDBJ whole genome shotgun (WGS) entry which is preliminary data.</text>
</comment>
<dbReference type="Gene3D" id="2.30.30.100">
    <property type="match status" value="1"/>
</dbReference>
<evidence type="ECO:0000256" key="2">
    <source>
        <dbReference type="ARBA" id="ARBA00023242"/>
    </source>
</evidence>
<dbReference type="InterPro" id="IPR010920">
    <property type="entry name" value="LSM_dom_sf"/>
</dbReference>
<evidence type="ECO:0000256" key="4">
    <source>
        <dbReference type="SAM" id="MobiDB-lite"/>
    </source>
</evidence>
<proteinExistence type="predicted"/>
<dbReference type="AlphaFoldDB" id="A0A1Z8JN86"/>
<dbReference type="InterPro" id="IPR027141">
    <property type="entry name" value="LSm4/Sm_D1/D3"/>
</dbReference>
<keyword evidence="2" id="KW-0539">Nucleus</keyword>
<reference evidence="6 7" key="1">
    <citation type="submission" date="2017-05" db="EMBL/GenBank/DDBJ databases">
        <title>The Genome Sequence of Candida krusei Ckrusei653.</title>
        <authorList>
            <person name="Cuomo C."/>
            <person name="Forche A."/>
            <person name="Young S."/>
            <person name="Abouelleil A."/>
            <person name="Cao P."/>
            <person name="Chapman S."/>
            <person name="Cusick C."/>
            <person name="Shea T."/>
            <person name="Nusbaum C."/>
            <person name="Birren B."/>
        </authorList>
    </citation>
    <scope>NUCLEOTIDE SEQUENCE [LARGE SCALE GENOMIC DNA]</scope>
    <source>
        <strain evidence="6 7">Ckrusei653</strain>
    </source>
</reference>
<dbReference type="InterPro" id="IPR047575">
    <property type="entry name" value="Sm"/>
</dbReference>
<dbReference type="GO" id="GO:0006396">
    <property type="term" value="P:RNA processing"/>
    <property type="evidence" value="ECO:0007669"/>
    <property type="project" value="InterPro"/>
</dbReference>
<dbReference type="InterPro" id="IPR001163">
    <property type="entry name" value="Sm_dom_euk/arc"/>
</dbReference>
<comment type="subcellular location">
    <subcellularLocation>
        <location evidence="1">Nucleus</location>
    </subcellularLocation>
</comment>